<name>A0A2K1JBK2_PHYPA</name>
<proteinExistence type="predicted"/>
<dbReference type="InParanoid" id="A0A2K1JBK2"/>
<organism evidence="2">
    <name type="scientific">Physcomitrium patens</name>
    <name type="common">Spreading-leaved earth moss</name>
    <name type="synonym">Physcomitrella patens</name>
    <dbReference type="NCBI Taxonomy" id="3218"/>
    <lineage>
        <taxon>Eukaryota</taxon>
        <taxon>Viridiplantae</taxon>
        <taxon>Streptophyta</taxon>
        <taxon>Embryophyta</taxon>
        <taxon>Bryophyta</taxon>
        <taxon>Bryophytina</taxon>
        <taxon>Bryopsida</taxon>
        <taxon>Funariidae</taxon>
        <taxon>Funariales</taxon>
        <taxon>Funariaceae</taxon>
        <taxon>Physcomitrium</taxon>
    </lineage>
</organism>
<keyword evidence="4" id="KW-1185">Reference proteome</keyword>
<reference evidence="2 4" key="1">
    <citation type="journal article" date="2008" name="Science">
        <title>The Physcomitrella genome reveals evolutionary insights into the conquest of land by plants.</title>
        <authorList>
            <person name="Rensing S."/>
            <person name="Lang D."/>
            <person name="Zimmer A."/>
            <person name="Terry A."/>
            <person name="Salamov A."/>
            <person name="Shapiro H."/>
            <person name="Nishiyama T."/>
            <person name="Perroud P.-F."/>
            <person name="Lindquist E."/>
            <person name="Kamisugi Y."/>
            <person name="Tanahashi T."/>
            <person name="Sakakibara K."/>
            <person name="Fujita T."/>
            <person name="Oishi K."/>
            <person name="Shin-I T."/>
            <person name="Kuroki Y."/>
            <person name="Toyoda A."/>
            <person name="Suzuki Y."/>
            <person name="Hashimoto A."/>
            <person name="Yamaguchi K."/>
            <person name="Sugano A."/>
            <person name="Kohara Y."/>
            <person name="Fujiyama A."/>
            <person name="Anterola A."/>
            <person name="Aoki S."/>
            <person name="Ashton N."/>
            <person name="Barbazuk W.B."/>
            <person name="Barker E."/>
            <person name="Bennetzen J."/>
            <person name="Bezanilla M."/>
            <person name="Blankenship R."/>
            <person name="Cho S.H."/>
            <person name="Dutcher S."/>
            <person name="Estelle M."/>
            <person name="Fawcett J.A."/>
            <person name="Gundlach H."/>
            <person name="Hanada K."/>
            <person name="Heyl A."/>
            <person name="Hicks K.A."/>
            <person name="Hugh J."/>
            <person name="Lohr M."/>
            <person name="Mayer K."/>
            <person name="Melkozernov A."/>
            <person name="Murata T."/>
            <person name="Nelson D."/>
            <person name="Pils B."/>
            <person name="Prigge M."/>
            <person name="Reiss B."/>
            <person name="Renner T."/>
            <person name="Rombauts S."/>
            <person name="Rushton P."/>
            <person name="Sanderfoot A."/>
            <person name="Schween G."/>
            <person name="Shiu S.-H."/>
            <person name="Stueber K."/>
            <person name="Theodoulou F.L."/>
            <person name="Tu H."/>
            <person name="Van de Peer Y."/>
            <person name="Verrier P.J."/>
            <person name="Waters E."/>
            <person name="Wood A."/>
            <person name="Yang L."/>
            <person name="Cove D."/>
            <person name="Cuming A."/>
            <person name="Hasebe M."/>
            <person name="Lucas S."/>
            <person name="Mishler D.B."/>
            <person name="Reski R."/>
            <person name="Grigoriev I."/>
            <person name="Quatrano R.S."/>
            <person name="Boore J.L."/>
        </authorList>
    </citation>
    <scope>NUCLEOTIDE SEQUENCE [LARGE SCALE GENOMIC DNA]</scope>
    <source>
        <strain evidence="3 4">cv. Gransden 2004</strain>
    </source>
</reference>
<dbReference type="EMBL" id="ABEU02000015">
    <property type="protein sequence ID" value="PNR38887.1"/>
    <property type="molecule type" value="Genomic_DNA"/>
</dbReference>
<protein>
    <submittedName>
        <fullName evidence="2 3">Uncharacterized protein</fullName>
    </submittedName>
</protein>
<evidence type="ECO:0000256" key="1">
    <source>
        <dbReference type="SAM" id="MobiDB-lite"/>
    </source>
</evidence>
<reference evidence="2 4" key="2">
    <citation type="journal article" date="2018" name="Plant J.">
        <title>The Physcomitrella patens chromosome-scale assembly reveals moss genome structure and evolution.</title>
        <authorList>
            <person name="Lang D."/>
            <person name="Ullrich K.K."/>
            <person name="Murat F."/>
            <person name="Fuchs J."/>
            <person name="Jenkins J."/>
            <person name="Haas F.B."/>
            <person name="Piednoel M."/>
            <person name="Gundlach H."/>
            <person name="Van Bel M."/>
            <person name="Meyberg R."/>
            <person name="Vives C."/>
            <person name="Morata J."/>
            <person name="Symeonidi A."/>
            <person name="Hiss M."/>
            <person name="Muchero W."/>
            <person name="Kamisugi Y."/>
            <person name="Saleh O."/>
            <person name="Blanc G."/>
            <person name="Decker E.L."/>
            <person name="van Gessel N."/>
            <person name="Grimwood J."/>
            <person name="Hayes R.D."/>
            <person name="Graham S.W."/>
            <person name="Gunter L.E."/>
            <person name="McDaniel S.F."/>
            <person name="Hoernstein S.N.W."/>
            <person name="Larsson A."/>
            <person name="Li F.W."/>
            <person name="Perroud P.F."/>
            <person name="Phillips J."/>
            <person name="Ranjan P."/>
            <person name="Rokshar D.S."/>
            <person name="Rothfels C.J."/>
            <person name="Schneider L."/>
            <person name="Shu S."/>
            <person name="Stevenson D.W."/>
            <person name="Thummler F."/>
            <person name="Tillich M."/>
            <person name="Villarreal Aguilar J.C."/>
            <person name="Widiez T."/>
            <person name="Wong G.K."/>
            <person name="Wymore A."/>
            <person name="Zhang Y."/>
            <person name="Zimmer A.D."/>
            <person name="Quatrano R.S."/>
            <person name="Mayer K.F.X."/>
            <person name="Goodstein D."/>
            <person name="Casacuberta J.M."/>
            <person name="Vandepoele K."/>
            <person name="Reski R."/>
            <person name="Cuming A.C."/>
            <person name="Tuskan G.A."/>
            <person name="Maumus F."/>
            <person name="Salse J."/>
            <person name="Schmutz J."/>
            <person name="Rensing S.A."/>
        </authorList>
    </citation>
    <scope>NUCLEOTIDE SEQUENCE [LARGE SCALE GENOMIC DNA]</scope>
    <source>
        <strain evidence="3 4">cv. Gransden 2004</strain>
    </source>
</reference>
<gene>
    <name evidence="2" type="ORF">PHYPA_019165</name>
</gene>
<dbReference type="EnsemblPlants" id="Pp3c15_1362V3.1">
    <property type="protein sequence ID" value="PAC:32928185.CDS.1"/>
    <property type="gene ID" value="Pp3c15_1362"/>
</dbReference>
<dbReference type="AlphaFoldDB" id="A0A2K1JBK2"/>
<accession>A0A2K1JBK2</accession>
<evidence type="ECO:0000313" key="2">
    <source>
        <dbReference type="EMBL" id="PNR38887.1"/>
    </source>
</evidence>
<dbReference type="Gramene" id="Pp3c15_1362V3.1">
    <property type="protein sequence ID" value="PAC:32928185.CDS.1"/>
    <property type="gene ID" value="Pp3c15_1362"/>
</dbReference>
<feature type="region of interest" description="Disordered" evidence="1">
    <location>
        <begin position="24"/>
        <end position="45"/>
    </location>
</feature>
<evidence type="ECO:0000313" key="3">
    <source>
        <dbReference type="EnsemblPlants" id="PAC:32928185.CDS.1"/>
    </source>
</evidence>
<sequence length="88" mass="9283">MPSPRGAHQTGWYSIVSRQNSDGWPCENVGSHGRGGDARSGPVAVENQSVCVPPDGRISNLRSPSWARPLGPHFRKLGASFGGALPCC</sequence>
<dbReference type="Proteomes" id="UP000006727">
    <property type="component" value="Chromosome 15"/>
</dbReference>
<evidence type="ECO:0000313" key="4">
    <source>
        <dbReference type="Proteomes" id="UP000006727"/>
    </source>
</evidence>
<reference evidence="3" key="3">
    <citation type="submission" date="2020-12" db="UniProtKB">
        <authorList>
            <consortium name="EnsemblPlants"/>
        </authorList>
    </citation>
    <scope>IDENTIFICATION</scope>
</reference>